<dbReference type="PANTHER" id="PTHR46754">
    <property type="entry name" value="MKI67 FHA DOMAIN-INTERACTING NUCLEOLAR PHOSPHOPROTEIN"/>
    <property type="match status" value="1"/>
</dbReference>
<dbReference type="InterPro" id="IPR035979">
    <property type="entry name" value="RBD_domain_sf"/>
</dbReference>
<dbReference type="PROSITE" id="PS50102">
    <property type="entry name" value="RRM"/>
    <property type="match status" value="1"/>
</dbReference>
<dbReference type="GO" id="GO:0003723">
    <property type="term" value="F:RNA binding"/>
    <property type="evidence" value="ECO:0000318"/>
    <property type="project" value="GO_Central"/>
</dbReference>
<evidence type="ECO:0000256" key="1">
    <source>
        <dbReference type="ARBA" id="ARBA00004604"/>
    </source>
</evidence>
<dbReference type="EMBL" id="CM000638">
    <property type="protein sequence ID" value="EED96625.1"/>
    <property type="molecule type" value="Genomic_DNA"/>
</dbReference>
<feature type="domain" description="RRM" evidence="5">
    <location>
        <begin position="2"/>
        <end position="74"/>
    </location>
</feature>
<proteinExistence type="predicted"/>
<dbReference type="eggNOG" id="KOG4208">
    <property type="taxonomic scope" value="Eukaryota"/>
</dbReference>
<dbReference type="Proteomes" id="UP000001449">
    <property type="component" value="Chromosome 1"/>
</dbReference>
<reference evidence="6 7" key="2">
    <citation type="journal article" date="2008" name="Nature">
        <title>The Phaeodactylum genome reveals the evolutionary history of diatom genomes.</title>
        <authorList>
            <person name="Bowler C."/>
            <person name="Allen A.E."/>
            <person name="Badger J.H."/>
            <person name="Grimwood J."/>
            <person name="Jabbari K."/>
            <person name="Kuo A."/>
            <person name="Maheswari U."/>
            <person name="Martens C."/>
            <person name="Maumus F."/>
            <person name="Otillar R.P."/>
            <person name="Rayko E."/>
            <person name="Salamov A."/>
            <person name="Vandepoele K."/>
            <person name="Beszteri B."/>
            <person name="Gruber A."/>
            <person name="Heijde M."/>
            <person name="Katinka M."/>
            <person name="Mock T."/>
            <person name="Valentin K."/>
            <person name="Verret F."/>
            <person name="Berges J.A."/>
            <person name="Brownlee C."/>
            <person name="Cadoret J.P."/>
            <person name="Chiovitti A."/>
            <person name="Choi C.J."/>
            <person name="Coesel S."/>
            <person name="De Martino A."/>
            <person name="Detter J.C."/>
            <person name="Durkin C."/>
            <person name="Falciatore A."/>
            <person name="Fournet J."/>
            <person name="Haruta M."/>
            <person name="Huysman M.J."/>
            <person name="Jenkins B.D."/>
            <person name="Jiroutova K."/>
            <person name="Jorgensen R.E."/>
            <person name="Joubert Y."/>
            <person name="Kaplan A."/>
            <person name="Kroger N."/>
            <person name="Kroth P.G."/>
            <person name="La Roche J."/>
            <person name="Lindquist E."/>
            <person name="Lommer M."/>
            <person name="Martin-Jezequel V."/>
            <person name="Lopez P.J."/>
            <person name="Lucas S."/>
            <person name="Mangogna M."/>
            <person name="McGinnis K."/>
            <person name="Medlin L.K."/>
            <person name="Montsant A."/>
            <person name="Oudot-Le Secq M.P."/>
            <person name="Napoli C."/>
            <person name="Obornik M."/>
            <person name="Parker M.S."/>
            <person name="Petit J.L."/>
            <person name="Porcel B.M."/>
            <person name="Poulsen N."/>
            <person name="Robison M."/>
            <person name="Rychlewski L."/>
            <person name="Rynearson T.A."/>
            <person name="Schmutz J."/>
            <person name="Shapiro H."/>
            <person name="Siaut M."/>
            <person name="Stanley M."/>
            <person name="Sussman M.R."/>
            <person name="Taylor A.R."/>
            <person name="Vardi A."/>
            <person name="von Dassow P."/>
            <person name="Vyverman W."/>
            <person name="Willis A."/>
            <person name="Wyrwicz L.S."/>
            <person name="Rokhsar D.S."/>
            <person name="Weissenbach J."/>
            <person name="Armbrust E.V."/>
            <person name="Green B.R."/>
            <person name="Van de Peer Y."/>
            <person name="Grigoriev I.V."/>
        </authorList>
    </citation>
    <scope>NUCLEOTIDE SEQUENCE [LARGE SCALE GENOMIC DNA]</scope>
    <source>
        <strain evidence="6 7">CCMP1335</strain>
    </source>
</reference>
<dbReference type="CDD" id="cd12307">
    <property type="entry name" value="RRM_NIFK_like"/>
    <property type="match status" value="1"/>
</dbReference>
<dbReference type="KEGG" id="tps:THAPSDRAFT_18198"/>
<dbReference type="InterPro" id="IPR012677">
    <property type="entry name" value="Nucleotide-bd_a/b_plait_sf"/>
</dbReference>
<feature type="non-terminal residue" evidence="6">
    <location>
        <position position="144"/>
    </location>
</feature>
<comment type="subcellular location">
    <subcellularLocation>
        <location evidence="1">Nucleus</location>
        <location evidence="1">Nucleolus</location>
    </subcellularLocation>
</comment>
<accession>B8BRY7</accession>
<dbReference type="Gene3D" id="3.30.70.330">
    <property type="match status" value="1"/>
</dbReference>
<evidence type="ECO:0000259" key="5">
    <source>
        <dbReference type="PROSITE" id="PS50102"/>
    </source>
</evidence>
<sequence length="144" mass="16544">STVIYLGHLPIGFEEREITIFLNQFGSVSRCRVSRSKKTGRSRGYAFVEFTDAEVAKIVSETMSGYFLLEKRLVCHVLPRDKVHELMFAKGKVKSKKDLQKKARMEVNKRKSVDVMKGITAKLVQREEMKRKKLAALGIDYDFP</sequence>
<dbReference type="GeneID" id="7445108"/>
<dbReference type="STRING" id="35128.B8BRY7"/>
<dbReference type="InterPro" id="IPR000504">
    <property type="entry name" value="RRM_dom"/>
</dbReference>
<dbReference type="Pfam" id="PF00076">
    <property type="entry name" value="RRM_1"/>
    <property type="match status" value="1"/>
</dbReference>
<keyword evidence="7" id="KW-1185">Reference proteome</keyword>
<dbReference type="GO" id="GO:0005730">
    <property type="term" value="C:nucleolus"/>
    <property type="evidence" value="ECO:0000318"/>
    <property type="project" value="GO_Central"/>
</dbReference>
<dbReference type="SMART" id="SM00360">
    <property type="entry name" value="RRM"/>
    <property type="match status" value="1"/>
</dbReference>
<reference evidence="6 7" key="1">
    <citation type="journal article" date="2004" name="Science">
        <title>The genome of the diatom Thalassiosira pseudonana: ecology, evolution, and metabolism.</title>
        <authorList>
            <person name="Armbrust E.V."/>
            <person name="Berges J.A."/>
            <person name="Bowler C."/>
            <person name="Green B.R."/>
            <person name="Martinez D."/>
            <person name="Putnam N.H."/>
            <person name="Zhou S."/>
            <person name="Allen A.E."/>
            <person name="Apt K.E."/>
            <person name="Bechner M."/>
            <person name="Brzezinski M.A."/>
            <person name="Chaal B.K."/>
            <person name="Chiovitti A."/>
            <person name="Davis A.K."/>
            <person name="Demarest M.S."/>
            <person name="Detter J.C."/>
            <person name="Glavina T."/>
            <person name="Goodstein D."/>
            <person name="Hadi M.Z."/>
            <person name="Hellsten U."/>
            <person name="Hildebrand M."/>
            <person name="Jenkins B.D."/>
            <person name="Jurka J."/>
            <person name="Kapitonov V.V."/>
            <person name="Kroger N."/>
            <person name="Lau W.W."/>
            <person name="Lane T.W."/>
            <person name="Larimer F.W."/>
            <person name="Lippmeier J.C."/>
            <person name="Lucas S."/>
            <person name="Medina M."/>
            <person name="Montsant A."/>
            <person name="Obornik M."/>
            <person name="Parker M.S."/>
            <person name="Palenik B."/>
            <person name="Pazour G.J."/>
            <person name="Richardson P.M."/>
            <person name="Rynearson T.A."/>
            <person name="Saito M.A."/>
            <person name="Schwartz D.C."/>
            <person name="Thamatrakoln K."/>
            <person name="Valentin K."/>
            <person name="Vardi A."/>
            <person name="Wilkerson F.P."/>
            <person name="Rokhsar D.S."/>
        </authorList>
    </citation>
    <scope>NUCLEOTIDE SEQUENCE [LARGE SCALE GENOMIC DNA]</scope>
    <source>
        <strain evidence="6 7">CCMP1335</strain>
    </source>
</reference>
<dbReference type="InParanoid" id="B8BRY7"/>
<evidence type="ECO:0000256" key="3">
    <source>
        <dbReference type="ARBA" id="ARBA00023242"/>
    </source>
</evidence>
<evidence type="ECO:0000313" key="6">
    <source>
        <dbReference type="EMBL" id="EED96625.1"/>
    </source>
</evidence>
<evidence type="ECO:0000313" key="7">
    <source>
        <dbReference type="Proteomes" id="UP000001449"/>
    </source>
</evidence>
<protein>
    <recommendedName>
        <fullName evidence="5">RRM domain-containing protein</fullName>
    </recommendedName>
</protein>
<keyword evidence="3" id="KW-0539">Nucleus</keyword>
<dbReference type="AlphaFoldDB" id="B8BRY7"/>
<dbReference type="HOGENOM" id="CLU_025741_3_3_1"/>
<keyword evidence="2 4" id="KW-0694">RNA-binding</keyword>
<dbReference type="SUPFAM" id="SSF54928">
    <property type="entry name" value="RNA-binding domain, RBD"/>
    <property type="match status" value="1"/>
</dbReference>
<dbReference type="OMA" id="FYEKQMK"/>
<gene>
    <name evidence="6" type="ORF">THAPSDRAFT_18198</name>
</gene>
<dbReference type="RefSeq" id="XP_002286984.1">
    <property type="nucleotide sequence ID" value="XM_002286948.1"/>
</dbReference>
<organism evidence="6 7">
    <name type="scientific">Thalassiosira pseudonana</name>
    <name type="common">Marine diatom</name>
    <name type="synonym">Cyclotella nana</name>
    <dbReference type="NCBI Taxonomy" id="35128"/>
    <lineage>
        <taxon>Eukaryota</taxon>
        <taxon>Sar</taxon>
        <taxon>Stramenopiles</taxon>
        <taxon>Ochrophyta</taxon>
        <taxon>Bacillariophyta</taxon>
        <taxon>Coscinodiscophyceae</taxon>
        <taxon>Thalassiosirophycidae</taxon>
        <taxon>Thalassiosirales</taxon>
        <taxon>Thalassiosiraceae</taxon>
        <taxon>Thalassiosira</taxon>
    </lineage>
</organism>
<evidence type="ECO:0000256" key="2">
    <source>
        <dbReference type="ARBA" id="ARBA00022884"/>
    </source>
</evidence>
<dbReference type="PaxDb" id="35128-Thaps18198"/>
<name>B8BRY7_THAPS</name>
<evidence type="ECO:0000256" key="4">
    <source>
        <dbReference type="PROSITE-ProRule" id="PRU00176"/>
    </source>
</evidence>
<feature type="non-terminal residue" evidence="6">
    <location>
        <position position="1"/>
    </location>
</feature>